<protein>
    <submittedName>
        <fullName evidence="1">Uncharacterized protein</fullName>
    </submittedName>
</protein>
<sequence length="195" mass="21749">MLICPDLPSKSTKAGQVPHTHCFICKLGPTMEDTWFAKENGPSLKVFLTTSPLDAQKCIDFVKDPGAGAVVYFGGTTRDSFGDREVVSLSYEAHRPMALRSLVKISNEAITKFKDFRGQDSVQKVCICHRLGTVPVLEESIVIALSSTHRKEGWEAAMYILERIKESVEIWKSEEYADGGATWKENGKEHEKVQI</sequence>
<dbReference type="EMBL" id="HG793128">
    <property type="protein sequence ID" value="CDK27632.1"/>
    <property type="molecule type" value="Genomic_DNA"/>
</dbReference>
<organism evidence="1 2">
    <name type="scientific">Kuraishia capsulata CBS 1993</name>
    <dbReference type="NCBI Taxonomy" id="1382522"/>
    <lineage>
        <taxon>Eukaryota</taxon>
        <taxon>Fungi</taxon>
        <taxon>Dikarya</taxon>
        <taxon>Ascomycota</taxon>
        <taxon>Saccharomycotina</taxon>
        <taxon>Pichiomycetes</taxon>
        <taxon>Pichiales</taxon>
        <taxon>Pichiaceae</taxon>
        <taxon>Kuraishia</taxon>
    </lineage>
</organism>
<dbReference type="Pfam" id="PF02391">
    <property type="entry name" value="MoaE"/>
    <property type="match status" value="1"/>
</dbReference>
<dbReference type="AlphaFoldDB" id="W6MQU8"/>
<dbReference type="OrthoDB" id="5531344at2759"/>
<reference evidence="1" key="1">
    <citation type="submission" date="2013-12" db="EMBL/GenBank/DDBJ databases">
        <authorList>
            <person name="Genoscope - CEA"/>
        </authorList>
    </citation>
    <scope>NUCLEOTIDE SEQUENCE</scope>
    <source>
        <strain evidence="1">CBS 1993</strain>
    </source>
</reference>
<dbReference type="HOGENOM" id="CLU_089568_3_1_1"/>
<accession>W6MQU8</accession>
<reference evidence="1" key="2">
    <citation type="submission" date="2014-02" db="EMBL/GenBank/DDBJ databases">
        <title>Complete DNA sequence of /Kuraishia capsulata/ illustrates novel genomic features among budding yeasts (/Saccharomycotina/).</title>
        <authorList>
            <person name="Morales L."/>
            <person name="Noel B."/>
            <person name="Porcel B."/>
            <person name="Marcet-Houben M."/>
            <person name="Hullo M-F."/>
            <person name="Sacerdot C."/>
            <person name="Tekaia F."/>
            <person name="Leh-Louis V."/>
            <person name="Despons L."/>
            <person name="Khanna V."/>
            <person name="Aury J-M."/>
            <person name="Barbe V."/>
            <person name="Couloux A."/>
            <person name="Labadie K."/>
            <person name="Pelletier E."/>
            <person name="Souciet J-L."/>
            <person name="Boekhout T."/>
            <person name="Gabaldon T."/>
            <person name="Wincker P."/>
            <person name="Dujon B."/>
        </authorList>
    </citation>
    <scope>NUCLEOTIDE SEQUENCE</scope>
    <source>
        <strain evidence="1">CBS 1993</strain>
    </source>
</reference>
<name>W6MQU8_9ASCO</name>
<dbReference type="RefSeq" id="XP_022459625.1">
    <property type="nucleotide sequence ID" value="XM_022602043.1"/>
</dbReference>
<evidence type="ECO:0000313" key="1">
    <source>
        <dbReference type="EMBL" id="CDK27632.1"/>
    </source>
</evidence>
<gene>
    <name evidence="1" type="ORF">KUCA_T00003611001</name>
</gene>
<dbReference type="GeneID" id="34521013"/>
<dbReference type="SUPFAM" id="SSF54690">
    <property type="entry name" value="Molybdopterin synthase subunit MoaE"/>
    <property type="match status" value="1"/>
</dbReference>
<dbReference type="Gene3D" id="3.90.1170.40">
    <property type="entry name" value="Molybdopterin biosynthesis MoaE subunit"/>
    <property type="match status" value="1"/>
</dbReference>
<dbReference type="PANTHER" id="PTHR23404">
    <property type="entry name" value="MOLYBDOPTERIN SYNTHASE RELATED"/>
    <property type="match status" value="1"/>
</dbReference>
<dbReference type="GO" id="GO:0006777">
    <property type="term" value="P:Mo-molybdopterin cofactor biosynthetic process"/>
    <property type="evidence" value="ECO:0007669"/>
    <property type="project" value="InterPro"/>
</dbReference>
<dbReference type="STRING" id="1382522.W6MQU8"/>
<keyword evidence="2" id="KW-1185">Reference proteome</keyword>
<dbReference type="InterPro" id="IPR003448">
    <property type="entry name" value="Mopterin_biosynth_MoaE"/>
</dbReference>
<dbReference type="CDD" id="cd00756">
    <property type="entry name" value="MoaE"/>
    <property type="match status" value="1"/>
</dbReference>
<dbReference type="Proteomes" id="UP000019384">
    <property type="component" value="Unassembled WGS sequence"/>
</dbReference>
<evidence type="ECO:0000313" key="2">
    <source>
        <dbReference type="Proteomes" id="UP000019384"/>
    </source>
</evidence>
<proteinExistence type="predicted"/>
<dbReference type="InterPro" id="IPR036563">
    <property type="entry name" value="MoaE_sf"/>
</dbReference>